<dbReference type="RefSeq" id="WP_144325651.1">
    <property type="nucleotide sequence ID" value="NZ_JAOUSU010000004.1"/>
</dbReference>
<evidence type="ECO:0000313" key="1">
    <source>
        <dbReference type="EMBL" id="TRZ28392.1"/>
    </source>
</evidence>
<protein>
    <submittedName>
        <fullName evidence="1">Uncharacterized protein</fullName>
    </submittedName>
</protein>
<comment type="caution">
    <text evidence="1">The sequence shown here is derived from an EMBL/GenBank/DDBJ whole genome shotgun (WGS) entry which is preliminary data.</text>
</comment>
<proteinExistence type="predicted"/>
<reference evidence="1 2" key="1">
    <citation type="submission" date="2017-10" db="EMBL/GenBank/DDBJ databases">
        <title>FDA dAtabase for Regulatory Grade micrObial Sequences (FDA-ARGOS): Supporting development and validation of Infectious Disease Dx tests.</title>
        <authorList>
            <person name="Campos J."/>
            <person name="Goldberg B."/>
            <person name="Tallon L.J."/>
            <person name="Sadzewicz L."/>
            <person name="Sengamalay N."/>
            <person name="Ott S."/>
            <person name="Godinez A."/>
            <person name="Nagaraj S."/>
            <person name="Vyas G."/>
            <person name="Aluvathingal J."/>
            <person name="Nadendla S."/>
            <person name="Geyer C."/>
            <person name="Nandy P."/>
            <person name="Hobson J."/>
            <person name="Sichtig H."/>
        </authorList>
    </citation>
    <scope>NUCLEOTIDE SEQUENCE [LARGE SCALE GENOMIC DNA]</scope>
    <source>
        <strain evidence="1 2">FDAARGOS_185</strain>
    </source>
</reference>
<dbReference type="AlphaFoldDB" id="A0A8B5VV36"/>
<organism evidence="1 2">
    <name type="scientific">Enterococcus avium</name>
    <name type="common">Streptococcus avium</name>
    <dbReference type="NCBI Taxonomy" id="33945"/>
    <lineage>
        <taxon>Bacteria</taxon>
        <taxon>Bacillati</taxon>
        <taxon>Bacillota</taxon>
        <taxon>Bacilli</taxon>
        <taxon>Lactobacillales</taxon>
        <taxon>Enterococcaceae</taxon>
        <taxon>Enterococcus</taxon>
    </lineage>
</organism>
<gene>
    <name evidence="1" type="ORF">AUF17_16875</name>
</gene>
<dbReference type="Proteomes" id="UP000316316">
    <property type="component" value="Unassembled WGS sequence"/>
</dbReference>
<accession>A0A8B5VV36</accession>
<dbReference type="EMBL" id="PDXQ01000002">
    <property type="protein sequence ID" value="TRZ28392.1"/>
    <property type="molecule type" value="Genomic_DNA"/>
</dbReference>
<name>A0A8B5VV36_ENTAV</name>
<sequence>MNEQLLTHQQIFSLKPETLEARIMTYYQETQNSSLTIKYIMALRVRFKLGAQEFANILSDLVRYLFMNTKATRTMKRFFYFFQDYFEAPEWKRLTMRVFPLRNFGKKVLSVARSLVSFVRPEENTEPL</sequence>
<evidence type="ECO:0000313" key="2">
    <source>
        <dbReference type="Proteomes" id="UP000316316"/>
    </source>
</evidence>